<dbReference type="Pfam" id="PF23169">
    <property type="entry name" value="HalD"/>
    <property type="match status" value="1"/>
</dbReference>
<evidence type="ECO:0000313" key="1">
    <source>
        <dbReference type="EMBL" id="MBJ7598519.1"/>
    </source>
</evidence>
<comment type="caution">
    <text evidence="1">The sequence shown here is derived from an EMBL/GenBank/DDBJ whole genome shotgun (WGS) entry which is preliminary data.</text>
</comment>
<protein>
    <submittedName>
        <fullName evidence="1">2OG-Fe(II) oxygenase</fullName>
    </submittedName>
</protein>
<dbReference type="AlphaFoldDB" id="A0A934N9C2"/>
<dbReference type="Proteomes" id="UP000612893">
    <property type="component" value="Unassembled WGS sequence"/>
</dbReference>
<organism evidence="1 2">
    <name type="scientific">Candidatus Nephthysia bennettiae</name>
    <dbReference type="NCBI Taxonomy" id="3127016"/>
    <lineage>
        <taxon>Bacteria</taxon>
        <taxon>Bacillati</taxon>
        <taxon>Candidatus Dormiibacterota</taxon>
        <taxon>Candidatus Dormibacteria</taxon>
        <taxon>Candidatus Dormibacterales</taxon>
        <taxon>Candidatus Dormibacteraceae</taxon>
        <taxon>Candidatus Nephthysia</taxon>
    </lineage>
</organism>
<keyword evidence="2" id="KW-1185">Reference proteome</keyword>
<gene>
    <name evidence="1" type="ORF">JF922_10595</name>
</gene>
<dbReference type="RefSeq" id="WP_338201587.1">
    <property type="nucleotide sequence ID" value="NZ_JAEKNR010000115.1"/>
</dbReference>
<dbReference type="EMBL" id="JAEKNR010000115">
    <property type="protein sequence ID" value="MBJ7598519.1"/>
    <property type="molecule type" value="Genomic_DNA"/>
</dbReference>
<sequence>MNNSARHMTTIGGHMILRHSQVIPRTYATPELRIALREIVDIELFDVPDQVEGFVINHLHQPGDVHSAHFDDHSVAFVMFLEAPPPDGGGLLEMVPNAASLDEIEGQQTRRHSHSAGDCYLLRADTTAHRVSPLVRRHRRIVPNMAFASATSAVIVSDTASLLYA</sequence>
<proteinExistence type="predicted"/>
<evidence type="ECO:0000313" key="2">
    <source>
        <dbReference type="Proteomes" id="UP000612893"/>
    </source>
</evidence>
<reference evidence="1" key="1">
    <citation type="submission" date="2020-10" db="EMBL/GenBank/DDBJ databases">
        <title>Ca. Dormibacterota MAGs.</title>
        <authorList>
            <person name="Montgomery K."/>
        </authorList>
    </citation>
    <scope>NUCLEOTIDE SEQUENCE [LARGE SCALE GENOMIC DNA]</scope>
    <source>
        <strain evidence="1">SC8812_S17_10</strain>
    </source>
</reference>
<accession>A0A934N9C2</accession>
<dbReference type="InterPro" id="IPR056470">
    <property type="entry name" value="BesD/HalB-like"/>
</dbReference>
<name>A0A934N9C2_9BACT</name>